<dbReference type="Proteomes" id="UP000563426">
    <property type="component" value="Unassembled WGS sequence"/>
</dbReference>
<comment type="caution">
    <text evidence="1">The sequence shown here is derived from an EMBL/GenBank/DDBJ whole genome shotgun (WGS) entry which is preliminary data.</text>
</comment>
<proteinExistence type="predicted"/>
<dbReference type="EMBL" id="JABFJV010000074">
    <property type="protein sequence ID" value="NOK34546.1"/>
    <property type="molecule type" value="Genomic_DNA"/>
</dbReference>
<reference evidence="1 2" key="1">
    <citation type="submission" date="2020-05" db="EMBL/GenBank/DDBJ databases">
        <authorList>
            <person name="Whitworth D."/>
        </authorList>
    </citation>
    <scope>NUCLEOTIDE SEQUENCE [LARGE SCALE GENOMIC DNA]</scope>
    <source>
        <strain evidence="1 2">AB043B</strain>
    </source>
</reference>
<keyword evidence="2" id="KW-1185">Reference proteome</keyword>
<organism evidence="1 2">
    <name type="scientific">Corallococcus exercitus</name>
    <dbReference type="NCBI Taxonomy" id="2316736"/>
    <lineage>
        <taxon>Bacteria</taxon>
        <taxon>Pseudomonadati</taxon>
        <taxon>Myxococcota</taxon>
        <taxon>Myxococcia</taxon>
        <taxon>Myxococcales</taxon>
        <taxon>Cystobacterineae</taxon>
        <taxon>Myxococcaceae</taxon>
        <taxon>Corallococcus</taxon>
    </lineage>
</organism>
<dbReference type="RefSeq" id="WP_171435603.1">
    <property type="nucleotide sequence ID" value="NZ_JABFJV010000074.1"/>
</dbReference>
<sequence>MSDAPEEPKRRESRLPEYDAATASLLMECFYGLAAAQDAVLGRLSHAERTDVNPSVGAPVGITHGAYRPLDIEMRFSLSTSAVLHTDVDEWAASVQNSVDEALPVLMKKIFGGMDEILEEAGQVVDAKGQPLSVAWVLQALEKVQIDFDEDGNAQMPVIVVHPDALKRLAETPPTPEEEKQLKALIERKRQEFNARRRVRKLD</sequence>
<dbReference type="AlphaFoldDB" id="A0A7Y4KIX6"/>
<evidence type="ECO:0000313" key="1">
    <source>
        <dbReference type="EMBL" id="NOK34546.1"/>
    </source>
</evidence>
<name>A0A7Y4KIX6_9BACT</name>
<protein>
    <submittedName>
        <fullName evidence="1">Uncharacterized protein</fullName>
    </submittedName>
</protein>
<accession>A0A7Y4KIX6</accession>
<evidence type="ECO:0000313" key="2">
    <source>
        <dbReference type="Proteomes" id="UP000563426"/>
    </source>
</evidence>
<gene>
    <name evidence="1" type="ORF">HMI49_15200</name>
</gene>